<dbReference type="SMART" id="SM00563">
    <property type="entry name" value="PlsC"/>
    <property type="match status" value="1"/>
</dbReference>
<evidence type="ECO:0000259" key="4">
    <source>
        <dbReference type="SMART" id="SM00563"/>
    </source>
</evidence>
<dbReference type="CDD" id="cd07989">
    <property type="entry name" value="LPLAT_AGPAT-like"/>
    <property type="match status" value="1"/>
</dbReference>
<evidence type="ECO:0000256" key="2">
    <source>
        <dbReference type="ARBA" id="ARBA00023315"/>
    </source>
</evidence>
<name>A0A7Y9RZH1_9ACTN</name>
<comment type="caution">
    <text evidence="5">The sequence shown here is derived from an EMBL/GenBank/DDBJ whole genome shotgun (WGS) entry which is preliminary data.</text>
</comment>
<reference evidence="5 6" key="1">
    <citation type="submission" date="2020-07" db="EMBL/GenBank/DDBJ databases">
        <title>Sequencing the genomes of 1000 actinobacteria strains.</title>
        <authorList>
            <person name="Klenk H.-P."/>
        </authorList>
    </citation>
    <scope>NUCLEOTIDE SEQUENCE [LARGE SCALE GENOMIC DNA]</scope>
    <source>
        <strain evidence="5 6">DSM 23819</strain>
    </source>
</reference>
<keyword evidence="2 5" id="KW-0012">Acyltransferase</keyword>
<dbReference type="SUPFAM" id="SSF69593">
    <property type="entry name" value="Glycerol-3-phosphate (1)-acyltransferase"/>
    <property type="match status" value="1"/>
</dbReference>
<dbReference type="Pfam" id="PF01553">
    <property type="entry name" value="Acyltransferase"/>
    <property type="match status" value="1"/>
</dbReference>
<evidence type="ECO:0000256" key="1">
    <source>
        <dbReference type="ARBA" id="ARBA00022679"/>
    </source>
</evidence>
<dbReference type="PANTHER" id="PTHR10434:SF55">
    <property type="entry name" value="POSSIBLE ACYLTRANSFERASE"/>
    <property type="match status" value="1"/>
</dbReference>
<feature type="domain" description="Phospholipid/glycerol acyltransferase" evidence="4">
    <location>
        <begin position="28"/>
        <end position="146"/>
    </location>
</feature>
<dbReference type="EMBL" id="JACCAA010000001">
    <property type="protein sequence ID" value="NYG58189.1"/>
    <property type="molecule type" value="Genomic_DNA"/>
</dbReference>
<gene>
    <name evidence="5" type="ORF">BJ980_001112</name>
</gene>
<accession>A0A7Y9RZH1</accession>
<dbReference type="InterPro" id="IPR002123">
    <property type="entry name" value="Plipid/glycerol_acylTrfase"/>
</dbReference>
<protein>
    <submittedName>
        <fullName evidence="5">1-acyl-sn-glycerol-3-phosphate acyltransferase</fullName>
    </submittedName>
</protein>
<dbReference type="GO" id="GO:0006654">
    <property type="term" value="P:phosphatidic acid biosynthetic process"/>
    <property type="evidence" value="ECO:0007669"/>
    <property type="project" value="TreeGrafter"/>
</dbReference>
<dbReference type="PANTHER" id="PTHR10434">
    <property type="entry name" value="1-ACYL-SN-GLYCEROL-3-PHOSPHATE ACYLTRANSFERASE"/>
    <property type="match status" value="1"/>
</dbReference>
<dbReference type="RefSeq" id="WP_343047705.1">
    <property type="nucleotide sequence ID" value="NZ_JACCAA010000001.1"/>
</dbReference>
<keyword evidence="1 5" id="KW-0808">Transferase</keyword>
<evidence type="ECO:0000313" key="5">
    <source>
        <dbReference type="EMBL" id="NYG58189.1"/>
    </source>
</evidence>
<organism evidence="5 6">
    <name type="scientific">Nocardioides daedukensis</name>
    <dbReference type="NCBI Taxonomy" id="634462"/>
    <lineage>
        <taxon>Bacteria</taxon>
        <taxon>Bacillati</taxon>
        <taxon>Actinomycetota</taxon>
        <taxon>Actinomycetes</taxon>
        <taxon>Propionibacteriales</taxon>
        <taxon>Nocardioidaceae</taxon>
        <taxon>Nocardioides</taxon>
    </lineage>
</organism>
<feature type="compositionally biased region" description="Basic and acidic residues" evidence="3">
    <location>
        <begin position="210"/>
        <end position="220"/>
    </location>
</feature>
<dbReference type="AlphaFoldDB" id="A0A7Y9RZH1"/>
<dbReference type="GO" id="GO:0005886">
    <property type="term" value="C:plasma membrane"/>
    <property type="evidence" value="ECO:0007669"/>
    <property type="project" value="TreeGrafter"/>
</dbReference>
<feature type="region of interest" description="Disordered" evidence="3">
    <location>
        <begin position="210"/>
        <end position="239"/>
    </location>
</feature>
<sequence length="239" mass="26027">MAILKPTLNAATRRTWIDGEHIPAEGGCVVALNHVSHVDPLLAALFTYDHGRIPRYLAKAGLFRNKFLGGFLKSAGQIPVERLSANAVGAFDAAVQGVRDGKCVIVYVEGTITRDPDLWPMVGKSGAARIALETGCPVIPVAHWGVQEILAPYGRKPRLLPRKHVVFKAGPPVRLDDLADADRSVETFSRATARIVDDITGLLEDIRGEKAPPVRFDPRKSGVKLIGNPHKDTKKGRRR</sequence>
<keyword evidence="6" id="KW-1185">Reference proteome</keyword>
<proteinExistence type="predicted"/>
<evidence type="ECO:0000256" key="3">
    <source>
        <dbReference type="SAM" id="MobiDB-lite"/>
    </source>
</evidence>
<dbReference type="GO" id="GO:0003841">
    <property type="term" value="F:1-acylglycerol-3-phosphate O-acyltransferase activity"/>
    <property type="evidence" value="ECO:0007669"/>
    <property type="project" value="TreeGrafter"/>
</dbReference>
<dbReference type="Proteomes" id="UP000540656">
    <property type="component" value="Unassembled WGS sequence"/>
</dbReference>
<evidence type="ECO:0000313" key="6">
    <source>
        <dbReference type="Proteomes" id="UP000540656"/>
    </source>
</evidence>